<gene>
    <name evidence="1" type="ORF">SAMN05443248_3032</name>
</gene>
<dbReference type="Proteomes" id="UP000189796">
    <property type="component" value="Chromosome I"/>
</dbReference>
<dbReference type="RefSeq" id="WP_079601981.1">
    <property type="nucleotide sequence ID" value="NZ_LT670817.1"/>
</dbReference>
<dbReference type="AlphaFoldDB" id="A0A1M5NKL1"/>
<accession>A0A1M5NKL1</accession>
<dbReference type="EMBL" id="LT670817">
    <property type="protein sequence ID" value="SHG90090.1"/>
    <property type="molecule type" value="Genomic_DNA"/>
</dbReference>
<protein>
    <submittedName>
        <fullName evidence="1">Uncharacterized protein</fullName>
    </submittedName>
</protein>
<dbReference type="OrthoDB" id="7051241at2"/>
<proteinExistence type="predicted"/>
<reference evidence="1 2" key="1">
    <citation type="submission" date="2016-11" db="EMBL/GenBank/DDBJ databases">
        <authorList>
            <person name="Jaros S."/>
            <person name="Januszkiewicz K."/>
            <person name="Wedrychowicz H."/>
        </authorList>
    </citation>
    <scope>NUCLEOTIDE SEQUENCE [LARGE SCALE GENOMIC DNA]</scope>
    <source>
        <strain evidence="1 2">GAS138</strain>
    </source>
</reference>
<name>A0A1M5NKL1_9BRAD</name>
<organism evidence="1 2">
    <name type="scientific">Bradyrhizobium erythrophlei</name>
    <dbReference type="NCBI Taxonomy" id="1437360"/>
    <lineage>
        <taxon>Bacteria</taxon>
        <taxon>Pseudomonadati</taxon>
        <taxon>Pseudomonadota</taxon>
        <taxon>Alphaproteobacteria</taxon>
        <taxon>Hyphomicrobiales</taxon>
        <taxon>Nitrobacteraceae</taxon>
        <taxon>Bradyrhizobium</taxon>
    </lineage>
</organism>
<evidence type="ECO:0000313" key="1">
    <source>
        <dbReference type="EMBL" id="SHG90090.1"/>
    </source>
</evidence>
<sequence>MTRDFKLGDRVRDGGLQGVITEIRFDAPPSGVRHYAVIDTGDGVRHWRYLGEIELATDAAPVSYELQGSGYDPGACGYELQGRKSAP</sequence>
<evidence type="ECO:0000313" key="2">
    <source>
        <dbReference type="Proteomes" id="UP000189796"/>
    </source>
</evidence>